<evidence type="ECO:0000313" key="7">
    <source>
        <dbReference type="EMBL" id="KAK2108683.1"/>
    </source>
</evidence>
<feature type="region of interest" description="Disordered" evidence="6">
    <location>
        <begin position="104"/>
        <end position="132"/>
    </location>
</feature>
<reference evidence="7 8" key="1">
    <citation type="submission" date="2023-05" db="EMBL/GenBank/DDBJ databases">
        <title>B98-5 Cell Line De Novo Hybrid Assembly: An Optical Mapping Approach.</title>
        <authorList>
            <person name="Kananen K."/>
            <person name="Auerbach J.A."/>
            <person name="Kautto E."/>
            <person name="Blachly J.S."/>
        </authorList>
    </citation>
    <scope>NUCLEOTIDE SEQUENCE [LARGE SCALE GENOMIC DNA]</scope>
    <source>
        <strain evidence="7">B95-8</strain>
        <tissue evidence="7">Cell line</tissue>
    </source>
</reference>
<accession>A0ABQ9VJ85</accession>
<evidence type="ECO:0000256" key="3">
    <source>
        <dbReference type="ARBA" id="ARBA00022490"/>
    </source>
</evidence>
<keyword evidence="8" id="KW-1185">Reference proteome</keyword>
<dbReference type="SUPFAM" id="SSF54928">
    <property type="entry name" value="RNA-binding domain, RBD"/>
    <property type="match status" value="1"/>
</dbReference>
<dbReference type="Gene3D" id="3.30.70.330">
    <property type="match status" value="1"/>
</dbReference>
<organism evidence="7 8">
    <name type="scientific">Saguinus oedipus</name>
    <name type="common">Cotton-top tamarin</name>
    <name type="synonym">Oedipomidas oedipus</name>
    <dbReference type="NCBI Taxonomy" id="9490"/>
    <lineage>
        <taxon>Eukaryota</taxon>
        <taxon>Metazoa</taxon>
        <taxon>Chordata</taxon>
        <taxon>Craniata</taxon>
        <taxon>Vertebrata</taxon>
        <taxon>Euteleostomi</taxon>
        <taxon>Mammalia</taxon>
        <taxon>Eutheria</taxon>
        <taxon>Euarchontoglires</taxon>
        <taxon>Primates</taxon>
        <taxon>Haplorrhini</taxon>
        <taxon>Platyrrhini</taxon>
        <taxon>Cebidae</taxon>
        <taxon>Callitrichinae</taxon>
        <taxon>Saguinus</taxon>
    </lineage>
</organism>
<keyword evidence="4" id="KW-0143">Chaperone</keyword>
<evidence type="ECO:0000256" key="1">
    <source>
        <dbReference type="ARBA" id="ARBA00004123"/>
    </source>
</evidence>
<keyword evidence="3" id="KW-0963">Cytoplasm</keyword>
<dbReference type="InterPro" id="IPR034254">
    <property type="entry name" value="DNAJC17_RRM"/>
</dbReference>
<evidence type="ECO:0000256" key="2">
    <source>
        <dbReference type="ARBA" id="ARBA00004496"/>
    </source>
</evidence>
<dbReference type="PANTHER" id="PTHR44313:SF1">
    <property type="entry name" value="DNAJ HOMOLOG SUBFAMILY C MEMBER 17"/>
    <property type="match status" value="1"/>
</dbReference>
<dbReference type="CDD" id="cd12429">
    <property type="entry name" value="RRM_DNAJC17"/>
    <property type="match status" value="1"/>
</dbReference>
<evidence type="ECO:0000256" key="4">
    <source>
        <dbReference type="ARBA" id="ARBA00023186"/>
    </source>
</evidence>
<evidence type="ECO:0000256" key="5">
    <source>
        <dbReference type="ARBA" id="ARBA00023242"/>
    </source>
</evidence>
<feature type="non-terminal residue" evidence="7">
    <location>
        <position position="1"/>
    </location>
</feature>
<comment type="subcellular location">
    <subcellularLocation>
        <location evidence="2">Cytoplasm</location>
    </subcellularLocation>
    <subcellularLocation>
        <location evidence="1">Nucleus</location>
    </subcellularLocation>
</comment>
<keyword evidence="5" id="KW-0539">Nucleus</keyword>
<comment type="caution">
    <text evidence="7">The sequence shown here is derived from an EMBL/GenBank/DDBJ whole genome shotgun (WGS) entry which is preliminary data.</text>
</comment>
<dbReference type="PANTHER" id="PTHR44313">
    <property type="entry name" value="DNAJ HOMOLOG SUBFAMILY C MEMBER 17"/>
    <property type="match status" value="1"/>
</dbReference>
<protein>
    <submittedName>
        <fullName evidence="7">DnaJ (Hsp40), sub C, member 17</fullName>
    </submittedName>
</protein>
<proteinExistence type="predicted"/>
<sequence length="132" mass="14809">RLIREQIHHERDQRLRVKTGNTESQGTPKLKLKWKCKEEESKGGYSKDVLLRLLQKYGEVLNLVLSSKKAGTAVEEFAAVKAVKLAVQNEVVLVDNPLKISRLERQPQGSVGPSHPALSKGSVLSRDWRTLS</sequence>
<name>A0ABQ9VJ85_SAGOE</name>
<gene>
    <name evidence="7" type="primary">DNAJC17_2</name>
    <name evidence="7" type="ORF">P7K49_013848</name>
</gene>
<dbReference type="Proteomes" id="UP001266305">
    <property type="component" value="Unassembled WGS sequence"/>
</dbReference>
<dbReference type="InterPro" id="IPR012677">
    <property type="entry name" value="Nucleotide-bd_a/b_plait_sf"/>
</dbReference>
<evidence type="ECO:0000313" key="8">
    <source>
        <dbReference type="Proteomes" id="UP001266305"/>
    </source>
</evidence>
<evidence type="ECO:0000256" key="6">
    <source>
        <dbReference type="SAM" id="MobiDB-lite"/>
    </source>
</evidence>
<dbReference type="InterPro" id="IPR052094">
    <property type="entry name" value="Pre-mRNA-splicing_ERAD"/>
</dbReference>
<dbReference type="InterPro" id="IPR035979">
    <property type="entry name" value="RBD_domain_sf"/>
</dbReference>
<dbReference type="EMBL" id="JASSZA010000006">
    <property type="protein sequence ID" value="KAK2108683.1"/>
    <property type="molecule type" value="Genomic_DNA"/>
</dbReference>